<dbReference type="RefSeq" id="XP_013901525.1">
    <property type="nucleotide sequence ID" value="XM_014046071.1"/>
</dbReference>
<evidence type="ECO:0000313" key="3">
    <source>
        <dbReference type="EMBL" id="KIZ02506.1"/>
    </source>
</evidence>
<reference evidence="3 4" key="1">
    <citation type="journal article" date="2013" name="BMC Genomics">
        <title>Reconstruction of the lipid metabolism for the microalga Monoraphidium neglectum from its genome sequence reveals characteristics suitable for biofuel production.</title>
        <authorList>
            <person name="Bogen C."/>
            <person name="Al-Dilaimi A."/>
            <person name="Albersmeier A."/>
            <person name="Wichmann J."/>
            <person name="Grundmann M."/>
            <person name="Rupp O."/>
            <person name="Lauersen K.J."/>
            <person name="Blifernez-Klassen O."/>
            <person name="Kalinowski J."/>
            <person name="Goesmann A."/>
            <person name="Mussgnug J.H."/>
            <person name="Kruse O."/>
        </authorList>
    </citation>
    <scope>NUCLEOTIDE SEQUENCE [LARGE SCALE GENOMIC DNA]</scope>
    <source>
        <strain evidence="3 4">SAG 48.87</strain>
    </source>
</reference>
<dbReference type="STRING" id="145388.A0A0D2NAA3"/>
<proteinExistence type="predicted"/>
<evidence type="ECO:0000256" key="2">
    <source>
        <dbReference type="SAM" id="Phobius"/>
    </source>
</evidence>
<dbReference type="PANTHER" id="PTHR31595:SF57">
    <property type="entry name" value="OS04G0481900 PROTEIN"/>
    <property type="match status" value="1"/>
</dbReference>
<evidence type="ECO:0000256" key="1">
    <source>
        <dbReference type="SAM" id="MobiDB-lite"/>
    </source>
</evidence>
<evidence type="ECO:0000313" key="4">
    <source>
        <dbReference type="Proteomes" id="UP000054498"/>
    </source>
</evidence>
<feature type="transmembrane region" description="Helical" evidence="2">
    <location>
        <begin position="390"/>
        <end position="409"/>
    </location>
</feature>
<organism evidence="3 4">
    <name type="scientific">Monoraphidium neglectum</name>
    <dbReference type="NCBI Taxonomy" id="145388"/>
    <lineage>
        <taxon>Eukaryota</taxon>
        <taxon>Viridiplantae</taxon>
        <taxon>Chlorophyta</taxon>
        <taxon>core chlorophytes</taxon>
        <taxon>Chlorophyceae</taxon>
        <taxon>CS clade</taxon>
        <taxon>Sphaeropleales</taxon>
        <taxon>Selenastraceae</taxon>
        <taxon>Monoraphidium</taxon>
    </lineage>
</organism>
<feature type="transmembrane region" description="Helical" evidence="2">
    <location>
        <begin position="80"/>
        <end position="107"/>
    </location>
</feature>
<dbReference type="InterPro" id="IPR044851">
    <property type="entry name" value="Wax_synthase"/>
</dbReference>
<feature type="region of interest" description="Disordered" evidence="1">
    <location>
        <begin position="160"/>
        <end position="190"/>
    </location>
</feature>
<feature type="transmembrane region" description="Helical" evidence="2">
    <location>
        <begin position="52"/>
        <end position="74"/>
    </location>
</feature>
<feature type="compositionally biased region" description="Low complexity" evidence="1">
    <location>
        <begin position="170"/>
        <end position="190"/>
    </location>
</feature>
<name>A0A0D2NAA3_9CHLO</name>
<dbReference type="GeneID" id="25738326"/>
<dbReference type="KEGG" id="mng:MNEG_5449"/>
<dbReference type="Proteomes" id="UP000054498">
    <property type="component" value="Unassembled WGS sequence"/>
</dbReference>
<dbReference type="PANTHER" id="PTHR31595">
    <property type="entry name" value="LONG-CHAIN-ALCOHOL O-FATTY-ACYLTRANSFERASE 3-RELATED"/>
    <property type="match status" value="1"/>
</dbReference>
<feature type="transmembrane region" description="Helical" evidence="2">
    <location>
        <begin position="357"/>
        <end position="378"/>
    </location>
</feature>
<feature type="transmembrane region" description="Helical" evidence="2">
    <location>
        <begin position="327"/>
        <end position="345"/>
    </location>
</feature>
<keyword evidence="2" id="KW-0812">Transmembrane</keyword>
<evidence type="ECO:0008006" key="5">
    <source>
        <dbReference type="Google" id="ProtNLM"/>
    </source>
</evidence>
<dbReference type="GO" id="GO:0006629">
    <property type="term" value="P:lipid metabolic process"/>
    <property type="evidence" value="ECO:0007669"/>
    <property type="project" value="InterPro"/>
</dbReference>
<dbReference type="GO" id="GO:0008374">
    <property type="term" value="F:O-acyltransferase activity"/>
    <property type="evidence" value="ECO:0007669"/>
    <property type="project" value="InterPro"/>
</dbReference>
<sequence length="428" mass="44453">MGRGPLQHARLPNFQLFAAAMCLPVIPLDVFKLSGGRRAAAATAAPATTARAFLFSYCLKVAAAVSTVALTYAPQLPRLAVYWLYALTLSMSVGGIWDAYCALAIAVAHSFDAPWLSTSFADYWSRRWNLTISYMLRVLVYEPVLEGRLVPKTAASDADALGNLQPAPPRAAAAGVRPARPRNGGAEAPAGCEEGALSGVPAAVGAAPAPAASGACGRGDCTPSGLSGDSTYGLLGGGSKGAASDPDAKSRGYRGAAVAAASAAGGDGDDGAVRGAELTACVGAALRHRTAAAAARHELAGGDGRGATRAPAPAKPGRAARLLLRRAAALQATFLFSGLWHMLIWRNHHVPGHGWRWLAFFSAQAPVIVAEAGLRALWLRRWRLPPPPRWASVLLTNFLLIVIADPLFFGPCDSSGMCPRMMESIKGS</sequence>
<keyword evidence="2" id="KW-0472">Membrane</keyword>
<keyword evidence="4" id="KW-1185">Reference proteome</keyword>
<protein>
    <recommendedName>
        <fullName evidence="5">Wax synthase domain-containing protein</fullName>
    </recommendedName>
</protein>
<gene>
    <name evidence="3" type="ORF">MNEG_5449</name>
</gene>
<dbReference type="AlphaFoldDB" id="A0A0D2NAA3"/>
<keyword evidence="2" id="KW-1133">Transmembrane helix</keyword>
<dbReference type="OrthoDB" id="548170at2759"/>
<dbReference type="EMBL" id="KK101032">
    <property type="protein sequence ID" value="KIZ02506.1"/>
    <property type="molecule type" value="Genomic_DNA"/>
</dbReference>
<accession>A0A0D2NAA3</accession>